<name>A0A8S0RSY9_OLEEU</name>
<protein>
    <submittedName>
        <fullName evidence="2">Uncharacterized protein</fullName>
    </submittedName>
</protein>
<dbReference type="EMBL" id="CACTIH010003710">
    <property type="protein sequence ID" value="CAA2982933.1"/>
    <property type="molecule type" value="Genomic_DNA"/>
</dbReference>
<dbReference type="AlphaFoldDB" id="A0A8S0RSY9"/>
<reference evidence="2 3" key="1">
    <citation type="submission" date="2019-12" db="EMBL/GenBank/DDBJ databases">
        <authorList>
            <person name="Alioto T."/>
            <person name="Alioto T."/>
            <person name="Gomez Garrido J."/>
        </authorList>
    </citation>
    <scope>NUCLEOTIDE SEQUENCE [LARGE SCALE GENOMIC DNA]</scope>
</reference>
<gene>
    <name evidence="2" type="ORF">OLEA9_A031065</name>
</gene>
<dbReference type="Proteomes" id="UP000594638">
    <property type="component" value="Unassembled WGS sequence"/>
</dbReference>
<feature type="compositionally biased region" description="Basic and acidic residues" evidence="1">
    <location>
        <begin position="164"/>
        <end position="175"/>
    </location>
</feature>
<comment type="caution">
    <text evidence="2">The sequence shown here is derived from an EMBL/GenBank/DDBJ whole genome shotgun (WGS) entry which is preliminary data.</text>
</comment>
<keyword evidence="3" id="KW-1185">Reference proteome</keyword>
<evidence type="ECO:0000313" key="2">
    <source>
        <dbReference type="EMBL" id="CAA2982933.1"/>
    </source>
</evidence>
<organism evidence="2 3">
    <name type="scientific">Olea europaea subsp. europaea</name>
    <dbReference type="NCBI Taxonomy" id="158383"/>
    <lineage>
        <taxon>Eukaryota</taxon>
        <taxon>Viridiplantae</taxon>
        <taxon>Streptophyta</taxon>
        <taxon>Embryophyta</taxon>
        <taxon>Tracheophyta</taxon>
        <taxon>Spermatophyta</taxon>
        <taxon>Magnoliopsida</taxon>
        <taxon>eudicotyledons</taxon>
        <taxon>Gunneridae</taxon>
        <taxon>Pentapetalae</taxon>
        <taxon>asterids</taxon>
        <taxon>lamiids</taxon>
        <taxon>Lamiales</taxon>
        <taxon>Oleaceae</taxon>
        <taxon>Oleeae</taxon>
        <taxon>Olea</taxon>
    </lineage>
</organism>
<evidence type="ECO:0000256" key="1">
    <source>
        <dbReference type="SAM" id="MobiDB-lite"/>
    </source>
</evidence>
<dbReference type="Gramene" id="OE9A031065T1">
    <property type="protein sequence ID" value="OE9A031065C1"/>
    <property type="gene ID" value="OE9A031065"/>
</dbReference>
<feature type="region of interest" description="Disordered" evidence="1">
    <location>
        <begin position="123"/>
        <end position="175"/>
    </location>
</feature>
<proteinExistence type="predicted"/>
<sequence>MAKTRSCHWKSQQKTDRPSGSYQRNARSLQVGKHDRDETPKTSTESQRRKSNNIKARYVVSSDDEIITPFMKGILYKKPLQPHVREDMPFGDTGDAGTSVPVQSHTPRPWLLMITDGCKWHSSDVEDDDDNDFVDTPSKKKKTPTHFHLPTEEHATRKYYPTEPEGHDIHTSPQP</sequence>
<evidence type="ECO:0000313" key="3">
    <source>
        <dbReference type="Proteomes" id="UP000594638"/>
    </source>
</evidence>
<accession>A0A8S0RSY9</accession>
<feature type="region of interest" description="Disordered" evidence="1">
    <location>
        <begin position="1"/>
        <end position="56"/>
    </location>
</feature>
<feature type="compositionally biased region" description="Polar residues" evidence="1">
    <location>
        <begin position="18"/>
        <end position="28"/>
    </location>
</feature>